<accession>A0A1D6PII1</accession>
<dbReference type="EMBL" id="CM000785">
    <property type="protein sequence ID" value="AQL09128.1"/>
    <property type="molecule type" value="Genomic_DNA"/>
</dbReference>
<gene>
    <name evidence="1" type="ORF">ZEAMMB73_Zm00001d048207</name>
</gene>
<protein>
    <submittedName>
        <fullName evidence="1">Putative RING zinc finger domain superfamily protein</fullName>
    </submittedName>
</protein>
<reference evidence="1" key="1">
    <citation type="submission" date="2015-12" db="EMBL/GenBank/DDBJ databases">
        <title>Update maize B73 reference genome by single molecule sequencing technologies.</title>
        <authorList>
            <consortium name="Maize Genome Sequencing Project"/>
            <person name="Ware D."/>
        </authorList>
    </citation>
    <scope>NUCLEOTIDE SEQUENCE</scope>
    <source>
        <tissue evidence="1">Seedling</tissue>
    </source>
</reference>
<proteinExistence type="predicted"/>
<evidence type="ECO:0000313" key="1">
    <source>
        <dbReference type="EMBL" id="AQL09128.1"/>
    </source>
</evidence>
<organism evidence="1">
    <name type="scientific">Zea mays</name>
    <name type="common">Maize</name>
    <dbReference type="NCBI Taxonomy" id="4577"/>
    <lineage>
        <taxon>Eukaryota</taxon>
        <taxon>Viridiplantae</taxon>
        <taxon>Streptophyta</taxon>
        <taxon>Embryophyta</taxon>
        <taxon>Tracheophyta</taxon>
        <taxon>Spermatophyta</taxon>
        <taxon>Magnoliopsida</taxon>
        <taxon>Liliopsida</taxon>
        <taxon>Poales</taxon>
        <taxon>Poaceae</taxon>
        <taxon>PACMAD clade</taxon>
        <taxon>Panicoideae</taxon>
        <taxon>Andropogonodae</taxon>
        <taxon>Andropogoneae</taxon>
        <taxon>Tripsacinae</taxon>
        <taxon>Zea</taxon>
    </lineage>
</organism>
<dbReference type="AlphaFoldDB" id="A0A1D6PII1"/>
<sequence>MLSNLASNFRHVLNNLELIFLCFCFMHNGFFLVYRPLHCACTVQCSLSCISVYDVGTYAIAYLVSCYVTVQYTFKFEKCYFLPVVFFALYKEQHLFVYLYSMV</sequence>
<name>A0A1D6PII1_MAIZE</name>